<protein>
    <submittedName>
        <fullName evidence="2">Putative secreted protein</fullName>
    </submittedName>
</protein>
<sequence>MCFVVVLPTLLPLVYCCISYAPSELRVVIHNCAVSDRISVHSNCGARQRHFQFVHAGCAHAFRTVLLLSMIKRNPVLLAAVLERSITFTRQAVGTRFVVVYMIASTATALLSTAVVGNSTEISIGCVHTSKAPKACCF</sequence>
<keyword evidence="1" id="KW-0732">Signal</keyword>
<feature type="signal peptide" evidence="1">
    <location>
        <begin position="1"/>
        <end position="16"/>
    </location>
</feature>
<dbReference type="EMBL" id="GIKN01002491">
    <property type="protein sequence ID" value="NIE44764.1"/>
    <property type="molecule type" value="Transcribed_RNA"/>
</dbReference>
<dbReference type="AlphaFoldDB" id="A0A6G5A1B7"/>
<feature type="chain" id="PRO_5026184544" evidence="1">
    <location>
        <begin position="17"/>
        <end position="138"/>
    </location>
</feature>
<evidence type="ECO:0000313" key="2">
    <source>
        <dbReference type="EMBL" id="NIE44764.1"/>
    </source>
</evidence>
<reference evidence="2" key="1">
    <citation type="submission" date="2020-03" db="EMBL/GenBank/DDBJ databases">
        <title>A transcriptome and proteome of the tick Rhipicephalus microplus shaped by the genetic composition of its hosts and developmental stage.</title>
        <authorList>
            <person name="Garcia G.R."/>
            <person name="Ribeiro J.M.C."/>
            <person name="Maruyama S.R."/>
            <person name="Gardinasse L.G."/>
            <person name="Nelson K."/>
            <person name="Ferreira B.R."/>
            <person name="Andrade T.G."/>
            <person name="Santos I.K.F.M."/>
        </authorList>
    </citation>
    <scope>NUCLEOTIDE SEQUENCE</scope>
    <source>
        <strain evidence="2">NSGR</strain>
        <tissue evidence="2">Salivary glands</tissue>
    </source>
</reference>
<evidence type="ECO:0000256" key="1">
    <source>
        <dbReference type="SAM" id="SignalP"/>
    </source>
</evidence>
<organism evidence="2">
    <name type="scientific">Rhipicephalus microplus</name>
    <name type="common">Cattle tick</name>
    <name type="synonym">Boophilus microplus</name>
    <dbReference type="NCBI Taxonomy" id="6941"/>
    <lineage>
        <taxon>Eukaryota</taxon>
        <taxon>Metazoa</taxon>
        <taxon>Ecdysozoa</taxon>
        <taxon>Arthropoda</taxon>
        <taxon>Chelicerata</taxon>
        <taxon>Arachnida</taxon>
        <taxon>Acari</taxon>
        <taxon>Parasitiformes</taxon>
        <taxon>Ixodida</taxon>
        <taxon>Ixodoidea</taxon>
        <taxon>Ixodidae</taxon>
        <taxon>Rhipicephalinae</taxon>
        <taxon>Rhipicephalus</taxon>
        <taxon>Boophilus</taxon>
    </lineage>
</organism>
<name>A0A6G5A1B7_RHIMP</name>
<proteinExistence type="predicted"/>
<accession>A0A6G5A1B7</accession>